<dbReference type="Gene3D" id="3.20.20.80">
    <property type="entry name" value="Glycosidases"/>
    <property type="match status" value="1"/>
</dbReference>
<keyword evidence="7" id="KW-1185">Reference proteome</keyword>
<feature type="domain" description="Glycoside hydrolase family 20 catalytic" evidence="5">
    <location>
        <begin position="2"/>
        <end position="246"/>
    </location>
</feature>
<dbReference type="SUPFAM" id="SSF51445">
    <property type="entry name" value="(Trans)glycosidases"/>
    <property type="match status" value="1"/>
</dbReference>
<evidence type="ECO:0000256" key="2">
    <source>
        <dbReference type="ARBA" id="ARBA00006285"/>
    </source>
</evidence>
<evidence type="ECO:0000256" key="1">
    <source>
        <dbReference type="ARBA" id="ARBA00001231"/>
    </source>
</evidence>
<evidence type="ECO:0000313" key="6">
    <source>
        <dbReference type="EMBL" id="KAK8839564.1"/>
    </source>
</evidence>
<dbReference type="Pfam" id="PF00728">
    <property type="entry name" value="Glyco_hydro_20"/>
    <property type="match status" value="1"/>
</dbReference>
<comment type="caution">
    <text evidence="6">The sequence shown here is derived from an EMBL/GenBank/DDBJ whole genome shotgun (WGS) entry which is preliminary data.</text>
</comment>
<evidence type="ECO:0000256" key="4">
    <source>
        <dbReference type="ARBA" id="ARBA00022801"/>
    </source>
</evidence>
<organism evidence="6 7">
    <name type="scientific">Tritrichomonas musculus</name>
    <dbReference type="NCBI Taxonomy" id="1915356"/>
    <lineage>
        <taxon>Eukaryota</taxon>
        <taxon>Metamonada</taxon>
        <taxon>Parabasalia</taxon>
        <taxon>Tritrichomonadida</taxon>
        <taxon>Tritrichomonadidae</taxon>
        <taxon>Tritrichomonas</taxon>
    </lineage>
</organism>
<gene>
    <name evidence="6" type="ORF">M9Y10_031923</name>
</gene>
<evidence type="ECO:0000313" key="7">
    <source>
        <dbReference type="Proteomes" id="UP001470230"/>
    </source>
</evidence>
<comment type="catalytic activity">
    <reaction evidence="1">
        <text>Hydrolysis of terminal non-reducing N-acetyl-D-hexosamine residues in N-acetyl-beta-D-hexosaminides.</text>
        <dbReference type="EC" id="3.2.1.52"/>
    </reaction>
</comment>
<dbReference type="PANTHER" id="PTHR22600:SF57">
    <property type="entry name" value="BETA-N-ACETYLHEXOSAMINIDASE"/>
    <property type="match status" value="1"/>
</dbReference>
<dbReference type="PRINTS" id="PR00738">
    <property type="entry name" value="GLHYDRLASE20"/>
</dbReference>
<dbReference type="PANTHER" id="PTHR22600">
    <property type="entry name" value="BETA-HEXOSAMINIDASE"/>
    <property type="match status" value="1"/>
</dbReference>
<reference evidence="6 7" key="1">
    <citation type="submission" date="2024-04" db="EMBL/GenBank/DDBJ databases">
        <title>Tritrichomonas musculus Genome.</title>
        <authorList>
            <person name="Alves-Ferreira E."/>
            <person name="Grigg M."/>
            <person name="Lorenzi H."/>
            <person name="Galac M."/>
        </authorList>
    </citation>
    <scope>NUCLEOTIDE SEQUENCE [LARGE SCALE GENOMIC DNA]</scope>
    <source>
        <strain evidence="6 7">EAF2021</strain>
    </source>
</reference>
<accession>A0ABR2H055</accession>
<protein>
    <recommendedName>
        <fullName evidence="3">beta-N-acetylhexosaminidase</fullName>
        <ecNumber evidence="3">3.2.1.52</ecNumber>
    </recommendedName>
</protein>
<evidence type="ECO:0000256" key="3">
    <source>
        <dbReference type="ARBA" id="ARBA00012663"/>
    </source>
</evidence>
<dbReference type="InterPro" id="IPR015883">
    <property type="entry name" value="Glyco_hydro_20_cat"/>
</dbReference>
<dbReference type="InterPro" id="IPR025705">
    <property type="entry name" value="Beta_hexosaminidase_sua/sub"/>
</dbReference>
<sequence>MRSIRVIPEIEMPGHALGLLCGYPQYSCNGGPFKPRCKWGVEADIICAGNDEAISFLEDVLDEVMNIFPSVYIHCGGDECPRTRWQTCPKCQERMKDEGLQNEDQLQACLTRHFAKYLESKGRRLVGWNEILKGDLEFTESAVVMSWLGDAEKAAKLGHNVVMTPNGYLYFTWQQFYAKELFEYVGGYVTAHTIYFYNPLKNIPENLTSKIIGVQGSIWTEYIWERTDLQWKTFPRALALAEIAWLPNERKDWVRFMHEAMVLSNMGLVDAGLQYGTQGVWNKGELQADKWVSVTFPLDQALDKNGNIEAAFIHKNGKNKTHVKNVKLLFNDAVVAEDDHEGVAADEYKDVIYALKNSATVTPDNIKIQAGMMCEGGDDCEGTIYLYMNR</sequence>
<dbReference type="Proteomes" id="UP001470230">
    <property type="component" value="Unassembled WGS sequence"/>
</dbReference>
<proteinExistence type="inferred from homology"/>
<dbReference type="EC" id="3.2.1.52" evidence="3"/>
<dbReference type="EMBL" id="JAPFFF010000051">
    <property type="protein sequence ID" value="KAK8839564.1"/>
    <property type="molecule type" value="Genomic_DNA"/>
</dbReference>
<comment type="similarity">
    <text evidence="2">Belongs to the glycosyl hydrolase 20 family.</text>
</comment>
<dbReference type="InterPro" id="IPR017853">
    <property type="entry name" value="GH"/>
</dbReference>
<keyword evidence="4" id="KW-0378">Hydrolase</keyword>
<name>A0ABR2H055_9EUKA</name>
<evidence type="ECO:0000259" key="5">
    <source>
        <dbReference type="Pfam" id="PF00728"/>
    </source>
</evidence>